<evidence type="ECO:0000313" key="6">
    <source>
        <dbReference type="Proteomes" id="UP000469558"/>
    </source>
</evidence>
<evidence type="ECO:0000313" key="5">
    <source>
        <dbReference type="EMBL" id="TVY64341.1"/>
    </source>
</evidence>
<evidence type="ECO:0000256" key="3">
    <source>
        <dbReference type="RuleBase" id="RU361235"/>
    </source>
</evidence>
<proteinExistence type="inferred from homology"/>
<keyword evidence="6" id="KW-1185">Reference proteome</keyword>
<dbReference type="OrthoDB" id="408631at2759"/>
<dbReference type="PROSITE" id="PS00941">
    <property type="entry name" value="CARBOXYLESTERASE_B_2"/>
    <property type="match status" value="1"/>
</dbReference>
<organism evidence="5 6">
    <name type="scientific">Lachnellula suecica</name>
    <dbReference type="NCBI Taxonomy" id="602035"/>
    <lineage>
        <taxon>Eukaryota</taxon>
        <taxon>Fungi</taxon>
        <taxon>Dikarya</taxon>
        <taxon>Ascomycota</taxon>
        <taxon>Pezizomycotina</taxon>
        <taxon>Leotiomycetes</taxon>
        <taxon>Helotiales</taxon>
        <taxon>Lachnaceae</taxon>
        <taxon>Lachnellula</taxon>
    </lineage>
</organism>
<dbReference type="SUPFAM" id="SSF53474">
    <property type="entry name" value="alpha/beta-Hydrolases"/>
    <property type="match status" value="1"/>
</dbReference>
<dbReference type="GO" id="GO:0016787">
    <property type="term" value="F:hydrolase activity"/>
    <property type="evidence" value="ECO:0007669"/>
    <property type="project" value="UniProtKB-KW"/>
</dbReference>
<dbReference type="InterPro" id="IPR019819">
    <property type="entry name" value="Carboxylesterase_B_CS"/>
</dbReference>
<dbReference type="Pfam" id="PF00135">
    <property type="entry name" value="COesterase"/>
    <property type="match status" value="1"/>
</dbReference>
<accession>A0A8T9BYF7</accession>
<feature type="chain" id="PRO_5035964800" description="Carboxylic ester hydrolase" evidence="3">
    <location>
        <begin position="23"/>
        <end position="532"/>
    </location>
</feature>
<sequence>MFTFSLILTIILWFTYTGKSIANINLTVDLGYSVYQGVDEGNFIAHWLGIRYAAPPLGDLRFRGPKDPVVDETLHIADTKAYICKHGGICLSSPSSSLDSRYTEDCLFLDVYAPTRNTRGPKPVFVWFQGGGFNSLANPNQSGSNLIQNGDYGIVFVTFNYRVGLYGFLASQEVQENGNVNAGLLDQRKVLEWVQKYIHLFGGDPSHVTIGGASAGAASVTLHLSAYGGRDDGLFHAAVAESQSFGAQLTVSESQYQYDALVQRVGCDTVPDTLQCLRDLDVDVLAQYNSNIPTPGGAGSPPLFMYSNVIDGDFTVDYTYKLYSEGKFVKVPVIFGDDTNEGTMFAPKTTSNYQQMNSFLKNNFVKLTPAQLATIDTLYPPAETFPNSGPYWRTASNAYGEMRYNCPGIYLSSTYPSHGVPQSWNYHYDYATPANALSGLGVYHTSENSLLWGDATNPLGIVFQMYWISFIRSKDPNTYKLPSAPEWTTFDGVTMGRILFPDDPMGVKMEMVPVDQQTRCVYLSSIGAGVGQ</sequence>
<protein>
    <recommendedName>
        <fullName evidence="3">Carboxylic ester hydrolase</fullName>
        <ecNumber evidence="3">3.1.1.-</ecNumber>
    </recommendedName>
</protein>
<dbReference type="InterPro" id="IPR050309">
    <property type="entry name" value="Type-B_Carboxylest/Lipase"/>
</dbReference>
<evidence type="ECO:0000256" key="2">
    <source>
        <dbReference type="ARBA" id="ARBA00022801"/>
    </source>
</evidence>
<dbReference type="AlphaFoldDB" id="A0A8T9BYF7"/>
<dbReference type="Gene3D" id="3.40.50.1820">
    <property type="entry name" value="alpha/beta hydrolase"/>
    <property type="match status" value="1"/>
</dbReference>
<dbReference type="InterPro" id="IPR019826">
    <property type="entry name" value="Carboxylesterase_B_AS"/>
</dbReference>
<dbReference type="InterPro" id="IPR029058">
    <property type="entry name" value="AB_hydrolase_fold"/>
</dbReference>
<dbReference type="PROSITE" id="PS00122">
    <property type="entry name" value="CARBOXYLESTERASE_B_1"/>
    <property type="match status" value="1"/>
</dbReference>
<evidence type="ECO:0000256" key="1">
    <source>
        <dbReference type="ARBA" id="ARBA00005964"/>
    </source>
</evidence>
<comment type="caution">
    <text evidence="5">The sequence shown here is derived from an EMBL/GenBank/DDBJ whole genome shotgun (WGS) entry which is preliminary data.</text>
</comment>
<keyword evidence="2 3" id="KW-0378">Hydrolase</keyword>
<evidence type="ECO:0000259" key="4">
    <source>
        <dbReference type="Pfam" id="PF00135"/>
    </source>
</evidence>
<comment type="similarity">
    <text evidence="1 3">Belongs to the type-B carboxylesterase/lipase family.</text>
</comment>
<feature type="signal peptide" evidence="3">
    <location>
        <begin position="1"/>
        <end position="22"/>
    </location>
</feature>
<dbReference type="EC" id="3.1.1.-" evidence="3"/>
<gene>
    <name evidence="5" type="primary">LIP1_4</name>
    <name evidence="5" type="ORF">LSUE1_G007450</name>
</gene>
<dbReference type="InterPro" id="IPR002018">
    <property type="entry name" value="CarbesteraseB"/>
</dbReference>
<name>A0A8T9BYF7_9HELO</name>
<keyword evidence="3" id="KW-0732">Signal</keyword>
<dbReference type="PANTHER" id="PTHR11559">
    <property type="entry name" value="CARBOXYLESTERASE"/>
    <property type="match status" value="1"/>
</dbReference>
<dbReference type="Proteomes" id="UP000469558">
    <property type="component" value="Unassembled WGS sequence"/>
</dbReference>
<reference evidence="5 6" key="1">
    <citation type="submission" date="2018-05" db="EMBL/GenBank/DDBJ databases">
        <title>Genome sequencing and assembly of the regulated plant pathogen Lachnellula willkommii and related sister species for the development of diagnostic species identification markers.</title>
        <authorList>
            <person name="Giroux E."/>
            <person name="Bilodeau G."/>
        </authorList>
    </citation>
    <scope>NUCLEOTIDE SEQUENCE [LARGE SCALE GENOMIC DNA]</scope>
    <source>
        <strain evidence="5 6">CBS 268.59</strain>
    </source>
</reference>
<dbReference type="EMBL" id="QGMK01001745">
    <property type="protein sequence ID" value="TVY64341.1"/>
    <property type="molecule type" value="Genomic_DNA"/>
</dbReference>
<feature type="domain" description="Carboxylesterase type B" evidence="4">
    <location>
        <begin position="40"/>
        <end position="490"/>
    </location>
</feature>